<dbReference type="AlphaFoldDB" id="A0A1A8W508"/>
<dbReference type="RefSeq" id="XP_028862571.1">
    <property type="nucleotide sequence ID" value="XM_029006042.1"/>
</dbReference>
<dbReference type="VEuPathDB" id="PlasmoDB:PmUG01_11038400"/>
<feature type="region of interest" description="Disordered" evidence="2">
    <location>
        <begin position="69"/>
        <end position="88"/>
    </location>
</feature>
<keyword evidence="6" id="KW-1185">Reference proteome</keyword>
<dbReference type="OMA" id="PSCIGCS"/>
<evidence type="ECO:0000256" key="2">
    <source>
        <dbReference type="SAM" id="MobiDB-lite"/>
    </source>
</evidence>
<sequence length="395" mass="46575">MENDNTNASFSFDMLDIMMISNNDGCAKRDEKIIWRNNDKNDERINQRDNIKKNTLDEIEDRTPFFVSQDNNEIPSRRRQKSKTPNMKKIRKNKAINESKKNDDMLFLEDIFNDNKRDKLHKREKKKKRKAESVSNSNISINSYLDIFPSPEDLNEALLPNELTDSSISKKKKTLKHSGLVNDTKELSSHVSIENTENSTNCNNIYLNKVNVNENINFIHTDNIDEKLAKINDNDEDLLVAFGMECPNCKYYLKELTRRNYMNFCSLSEYINEGEKDLLLLKHKKIEELENRNKLLLQKMEKLKNENKFLNRKLKKFTSSLNELNSNFSKLMEENKLLKDTNNDLNKKLEVDNSLNYTFKNKGNQKRASSPYEKENLLQNDFENSIDNELFNEFY</sequence>
<dbReference type="EMBL" id="FLQW01000978">
    <property type="protein sequence ID" value="SBS87087.1"/>
    <property type="molecule type" value="Genomic_DNA"/>
</dbReference>
<reference evidence="3" key="2">
    <citation type="submission" date="2016-05" db="EMBL/GenBank/DDBJ databases">
        <authorList>
            <person name="Lavstsen T."/>
            <person name="Jespersen J.S."/>
        </authorList>
    </citation>
    <scope>NUCLEOTIDE SEQUENCE [LARGE SCALE GENOMIC DNA]</scope>
</reference>
<dbReference type="Proteomes" id="UP000078597">
    <property type="component" value="Unassembled WGS sequence"/>
</dbReference>
<accession>A0A1A8W508</accession>
<keyword evidence="1" id="KW-0175">Coiled coil</keyword>
<evidence type="ECO:0000313" key="4">
    <source>
        <dbReference type="EMBL" id="SCO93133.1"/>
    </source>
</evidence>
<feature type="coiled-coil region" evidence="1">
    <location>
        <begin position="279"/>
        <end position="348"/>
    </location>
</feature>
<reference evidence="4 6" key="3">
    <citation type="submission" date="2016-06" db="EMBL/GenBank/DDBJ databases">
        <authorList>
            <consortium name="Pathogen Informatics"/>
        </authorList>
    </citation>
    <scope>NUCLEOTIDE SEQUENCE [LARGE SCALE GENOMIC DNA]</scope>
</reference>
<name>A0A1A8W508_PLAMA</name>
<evidence type="ECO:0000313" key="6">
    <source>
        <dbReference type="Proteomes" id="UP000219813"/>
    </source>
</evidence>
<dbReference type="OrthoDB" id="387008at2759"/>
<reference evidence="5" key="1">
    <citation type="submission" date="2016-05" db="EMBL/GenBank/DDBJ databases">
        <authorList>
            <person name="Naeem Raeece"/>
        </authorList>
    </citation>
    <scope>NUCLEOTIDE SEQUENCE [LARGE SCALE GENOMIC DNA]</scope>
</reference>
<dbReference type="Proteomes" id="UP000219813">
    <property type="component" value="Chromosome 11"/>
</dbReference>
<dbReference type="EMBL" id="LT594632">
    <property type="protein sequence ID" value="SCO93133.1"/>
    <property type="molecule type" value="Genomic_DNA"/>
</dbReference>
<feature type="compositionally biased region" description="Basic residues" evidence="2">
    <location>
        <begin position="77"/>
        <end position="88"/>
    </location>
</feature>
<evidence type="ECO:0000256" key="1">
    <source>
        <dbReference type="SAM" id="Coils"/>
    </source>
</evidence>
<dbReference type="KEGG" id="pmal:PMUG01_11038400"/>
<dbReference type="GeneID" id="39869845"/>
<protein>
    <submittedName>
        <fullName evidence="3">Uncharacterized protein</fullName>
    </submittedName>
</protein>
<gene>
    <name evidence="4" type="primary">PmUG01_11038400</name>
    <name evidence="3" type="ORF">PMALA_018390</name>
    <name evidence="4" type="ORF">PMUG01_11038400</name>
</gene>
<evidence type="ECO:0000313" key="5">
    <source>
        <dbReference type="Proteomes" id="UP000078597"/>
    </source>
</evidence>
<evidence type="ECO:0000313" key="3">
    <source>
        <dbReference type="EMBL" id="SBS87087.1"/>
    </source>
</evidence>
<proteinExistence type="predicted"/>
<organism evidence="3 5">
    <name type="scientific">Plasmodium malariae</name>
    <dbReference type="NCBI Taxonomy" id="5858"/>
    <lineage>
        <taxon>Eukaryota</taxon>
        <taxon>Sar</taxon>
        <taxon>Alveolata</taxon>
        <taxon>Apicomplexa</taxon>
        <taxon>Aconoidasida</taxon>
        <taxon>Haemosporida</taxon>
        <taxon>Plasmodiidae</taxon>
        <taxon>Plasmodium</taxon>
        <taxon>Plasmodium (Plasmodium)</taxon>
    </lineage>
</organism>